<dbReference type="PROSITE" id="PS50173">
    <property type="entry name" value="UMUC"/>
    <property type="match status" value="1"/>
</dbReference>
<comment type="similarity">
    <text evidence="1">Belongs to the DNA polymerase type-Y family.</text>
</comment>
<evidence type="ECO:0000256" key="3">
    <source>
        <dbReference type="ARBA" id="ARBA00023199"/>
    </source>
</evidence>
<sequence>MIAVVDCNNFFVSCELVFHPELKGHPVMVASNNDGCIVARSPEVKALGIPMGAPAYQWKDLIRQHDIKIFSGNFALYGDLSKRVMQILLQAAPTVEIYSIDEAFLEFPSLTNEMIISICKNLRSRLLQSTGIPVSIGIGKTKTLAKIAVEIAKKNSEFQGVFSAESDKFDSFLAHMPTSDIWGIGRKLSERLKCFGIYTAKDLKQAQDIIIRKCTHLPGIRTTYELRGIKCIELQTAHSSRKGITASRSFGHPVSTYTEMAEAIALYTTRAAERLRSDKSIASWIQICIVTNYFRKDQKQYVGFDSGLLLQPTAVTSEIIKTAHILLKRIFKEGFIYKKAIVNLGGITPASQQQISMLADIKTSQRLSRLMTAVDKINRKAGRNKIHYASCGILKKKSWHPKSEMLSRRYTTSWQELPVVKAIYS</sequence>
<dbReference type="InterPro" id="IPR025188">
    <property type="entry name" value="DUF4113"/>
</dbReference>
<dbReference type="PANTHER" id="PTHR11076:SF34">
    <property type="entry name" value="PROTEIN UMUC"/>
    <property type="match status" value="1"/>
</dbReference>
<dbReference type="GO" id="GO:0003887">
    <property type="term" value="F:DNA-directed DNA polymerase activity"/>
    <property type="evidence" value="ECO:0007669"/>
    <property type="project" value="TreeGrafter"/>
</dbReference>
<accession>A0A952DSA5</accession>
<keyword evidence="5" id="KW-0742">SOS response</keyword>
<keyword evidence="2" id="KW-0227">DNA damage</keyword>
<reference evidence="7" key="1">
    <citation type="journal article" date="2022" name="ISME J.">
        <title>A general approach to explore prokaryotic protein glycosylation reveals the unique surface layer modulation of an anammox bacterium.</title>
        <authorList>
            <person name="Pabst M."/>
            <person name="Grouzdev D.S."/>
            <person name="Lawson C.E."/>
            <person name="Kleikamp H.B.C."/>
            <person name="de Ram C."/>
            <person name="Louwen R."/>
            <person name="Lin Y.M."/>
            <person name="Lucker S."/>
            <person name="van Loosdrecht M.C.M."/>
            <person name="Laureni M."/>
        </authorList>
    </citation>
    <scope>NUCLEOTIDE SEQUENCE</scope>
    <source>
        <strain evidence="7">BROCD043</strain>
    </source>
</reference>
<evidence type="ECO:0000256" key="1">
    <source>
        <dbReference type="ARBA" id="ARBA00010945"/>
    </source>
</evidence>
<dbReference type="Pfam" id="PF13438">
    <property type="entry name" value="DUF4113"/>
    <property type="match status" value="1"/>
</dbReference>
<keyword evidence="4" id="KW-0234">DNA repair</keyword>
<dbReference type="InterPro" id="IPR001126">
    <property type="entry name" value="UmuC"/>
</dbReference>
<dbReference type="Pfam" id="PF00817">
    <property type="entry name" value="IMS"/>
    <property type="match status" value="1"/>
</dbReference>
<dbReference type="AlphaFoldDB" id="A0A952DSA5"/>
<gene>
    <name evidence="7" type="ORF">H3C67_04805</name>
</gene>
<dbReference type="PANTHER" id="PTHR11076">
    <property type="entry name" value="DNA REPAIR POLYMERASE UMUC / TRANSFERASE FAMILY MEMBER"/>
    <property type="match status" value="1"/>
</dbReference>
<dbReference type="GO" id="GO:0009432">
    <property type="term" value="P:SOS response"/>
    <property type="evidence" value="ECO:0007669"/>
    <property type="project" value="UniProtKB-KW"/>
</dbReference>
<dbReference type="EMBL" id="JACFOF010000015">
    <property type="protein sequence ID" value="MBW7954076.1"/>
    <property type="molecule type" value="Genomic_DNA"/>
</dbReference>
<evidence type="ECO:0000313" key="7">
    <source>
        <dbReference type="EMBL" id="MBW7954076.1"/>
    </source>
</evidence>
<dbReference type="InterPro" id="IPR024728">
    <property type="entry name" value="PolY_HhH_motif"/>
</dbReference>
<dbReference type="GO" id="GO:0003684">
    <property type="term" value="F:damaged DNA binding"/>
    <property type="evidence" value="ECO:0007669"/>
    <property type="project" value="InterPro"/>
</dbReference>
<protein>
    <submittedName>
        <fullName evidence="7">Y-family DNA polymerase</fullName>
    </submittedName>
</protein>
<comment type="caution">
    <text evidence="7">The sequence shown here is derived from an EMBL/GenBank/DDBJ whole genome shotgun (WGS) entry which is preliminary data.</text>
</comment>
<evidence type="ECO:0000256" key="2">
    <source>
        <dbReference type="ARBA" id="ARBA00022763"/>
    </source>
</evidence>
<evidence type="ECO:0000256" key="4">
    <source>
        <dbReference type="ARBA" id="ARBA00023204"/>
    </source>
</evidence>
<dbReference type="Gene3D" id="3.30.70.270">
    <property type="match status" value="1"/>
</dbReference>
<dbReference type="InterPro" id="IPR043502">
    <property type="entry name" value="DNA/RNA_pol_sf"/>
</dbReference>
<dbReference type="Gene3D" id="3.40.1170.60">
    <property type="match status" value="1"/>
</dbReference>
<evidence type="ECO:0000256" key="5">
    <source>
        <dbReference type="ARBA" id="ARBA00023236"/>
    </source>
</evidence>
<dbReference type="SUPFAM" id="SSF56672">
    <property type="entry name" value="DNA/RNA polymerases"/>
    <property type="match status" value="1"/>
</dbReference>
<dbReference type="GO" id="GO:0006281">
    <property type="term" value="P:DNA repair"/>
    <property type="evidence" value="ECO:0007669"/>
    <property type="project" value="UniProtKB-KW"/>
</dbReference>
<dbReference type="Proteomes" id="UP000781173">
    <property type="component" value="Unassembled WGS sequence"/>
</dbReference>
<organism evidence="7 8">
    <name type="scientific">Candidatus Dojkabacteria bacterium</name>
    <dbReference type="NCBI Taxonomy" id="2099670"/>
    <lineage>
        <taxon>Bacteria</taxon>
        <taxon>Candidatus Dojkabacteria</taxon>
    </lineage>
</organism>
<dbReference type="GO" id="GO:0042276">
    <property type="term" value="P:error-prone translesion synthesis"/>
    <property type="evidence" value="ECO:0007669"/>
    <property type="project" value="TreeGrafter"/>
</dbReference>
<dbReference type="CDD" id="cd01700">
    <property type="entry name" value="PolY_Pol_V_umuC"/>
    <property type="match status" value="1"/>
</dbReference>
<dbReference type="Gene3D" id="1.10.150.20">
    <property type="entry name" value="5' to 3' exonuclease, C-terminal subdomain"/>
    <property type="match status" value="1"/>
</dbReference>
<dbReference type="GO" id="GO:0005829">
    <property type="term" value="C:cytosol"/>
    <property type="evidence" value="ECO:0007669"/>
    <property type="project" value="TreeGrafter"/>
</dbReference>
<keyword evidence="3" id="KW-0741">SOS mutagenesis</keyword>
<dbReference type="Pfam" id="PF11798">
    <property type="entry name" value="IMS_HHH"/>
    <property type="match status" value="1"/>
</dbReference>
<evidence type="ECO:0000313" key="8">
    <source>
        <dbReference type="Proteomes" id="UP000781173"/>
    </source>
</evidence>
<name>A0A952DSA5_9BACT</name>
<dbReference type="InterPro" id="IPR043128">
    <property type="entry name" value="Rev_trsase/Diguanyl_cyclase"/>
</dbReference>
<dbReference type="InterPro" id="IPR050116">
    <property type="entry name" value="DNA_polymerase-Y"/>
</dbReference>
<evidence type="ECO:0000259" key="6">
    <source>
        <dbReference type="PROSITE" id="PS50173"/>
    </source>
</evidence>
<feature type="domain" description="UmuC" evidence="6">
    <location>
        <begin position="2"/>
        <end position="185"/>
    </location>
</feature>
<dbReference type="Pfam" id="PF11799">
    <property type="entry name" value="IMS_C"/>
    <property type="match status" value="1"/>
</dbReference>
<dbReference type="InterPro" id="IPR017961">
    <property type="entry name" value="DNA_pol_Y-fam_little_finger"/>
</dbReference>
<proteinExistence type="inferred from homology"/>